<comment type="caution">
    <text evidence="1">The sequence shown here is derived from an EMBL/GenBank/DDBJ whole genome shotgun (WGS) entry which is preliminary data.</text>
</comment>
<protein>
    <submittedName>
        <fullName evidence="1">Uncharacterized protein</fullName>
    </submittedName>
</protein>
<evidence type="ECO:0000313" key="2">
    <source>
        <dbReference type="Proteomes" id="UP001221898"/>
    </source>
</evidence>
<dbReference type="Proteomes" id="UP001221898">
    <property type="component" value="Unassembled WGS sequence"/>
</dbReference>
<sequence length="69" mass="7916">MPAGPVWERELGWLPPNVRLPSDIPVSQSSDHRPRADTHRRGAQLRLRLMISWALSKKLLCLGFVFLEI</sequence>
<accession>A0AAD7RH61</accession>
<proteinExistence type="predicted"/>
<name>A0AAD7RH61_9TELE</name>
<gene>
    <name evidence="1" type="ORF">AAFF_G00237230</name>
</gene>
<organism evidence="1 2">
    <name type="scientific">Aldrovandia affinis</name>
    <dbReference type="NCBI Taxonomy" id="143900"/>
    <lineage>
        <taxon>Eukaryota</taxon>
        <taxon>Metazoa</taxon>
        <taxon>Chordata</taxon>
        <taxon>Craniata</taxon>
        <taxon>Vertebrata</taxon>
        <taxon>Euteleostomi</taxon>
        <taxon>Actinopterygii</taxon>
        <taxon>Neopterygii</taxon>
        <taxon>Teleostei</taxon>
        <taxon>Notacanthiformes</taxon>
        <taxon>Halosauridae</taxon>
        <taxon>Aldrovandia</taxon>
    </lineage>
</organism>
<reference evidence="1" key="1">
    <citation type="journal article" date="2023" name="Science">
        <title>Genome structures resolve the early diversification of teleost fishes.</title>
        <authorList>
            <person name="Parey E."/>
            <person name="Louis A."/>
            <person name="Montfort J."/>
            <person name="Bouchez O."/>
            <person name="Roques C."/>
            <person name="Iampietro C."/>
            <person name="Lluch J."/>
            <person name="Castinel A."/>
            <person name="Donnadieu C."/>
            <person name="Desvignes T."/>
            <person name="Floi Bucao C."/>
            <person name="Jouanno E."/>
            <person name="Wen M."/>
            <person name="Mejri S."/>
            <person name="Dirks R."/>
            <person name="Jansen H."/>
            <person name="Henkel C."/>
            <person name="Chen W.J."/>
            <person name="Zahm M."/>
            <person name="Cabau C."/>
            <person name="Klopp C."/>
            <person name="Thompson A.W."/>
            <person name="Robinson-Rechavi M."/>
            <person name="Braasch I."/>
            <person name="Lecointre G."/>
            <person name="Bobe J."/>
            <person name="Postlethwait J.H."/>
            <person name="Berthelot C."/>
            <person name="Roest Crollius H."/>
            <person name="Guiguen Y."/>
        </authorList>
    </citation>
    <scope>NUCLEOTIDE SEQUENCE</scope>
    <source>
        <strain evidence="1">NC1722</strain>
    </source>
</reference>
<dbReference type="AlphaFoldDB" id="A0AAD7RH61"/>
<keyword evidence="2" id="KW-1185">Reference proteome</keyword>
<dbReference type="EMBL" id="JAINUG010000314">
    <property type="protein sequence ID" value="KAJ8378674.1"/>
    <property type="molecule type" value="Genomic_DNA"/>
</dbReference>
<evidence type="ECO:0000313" key="1">
    <source>
        <dbReference type="EMBL" id="KAJ8378674.1"/>
    </source>
</evidence>